<dbReference type="Proteomes" id="UP001396646">
    <property type="component" value="Unassembled WGS sequence"/>
</dbReference>
<reference evidence="3 4" key="1">
    <citation type="submission" date="2024-04" db="EMBL/GenBank/DDBJ databases">
        <title>Methanococcoides sp. LMO-2.</title>
        <authorList>
            <person name="Liang L."/>
        </authorList>
    </citation>
    <scope>NUCLEOTIDE SEQUENCE [LARGE SCALE GENOMIC DNA]</scope>
    <source>
        <strain evidence="3 4">LMO-2</strain>
    </source>
</reference>
<evidence type="ECO:0000313" key="4">
    <source>
        <dbReference type="Proteomes" id="UP001396646"/>
    </source>
</evidence>
<dbReference type="RefSeq" id="WP_342127026.1">
    <property type="nucleotide sequence ID" value="NZ_JBCAUS010000003.1"/>
</dbReference>
<dbReference type="Gene3D" id="3.30.2130.10">
    <property type="entry name" value="VC0802-like"/>
    <property type="match status" value="1"/>
</dbReference>
<name>A0ABU9KSJ9_9EURY</name>
<dbReference type="EMBL" id="JBCAUS010000003">
    <property type="protein sequence ID" value="MEL4305361.1"/>
    <property type="molecule type" value="Genomic_DNA"/>
</dbReference>
<proteinExistence type="predicted"/>
<accession>A0ABU9KSJ9</accession>
<gene>
    <name evidence="3" type="ORF">WOA13_05905</name>
</gene>
<evidence type="ECO:0000313" key="3">
    <source>
        <dbReference type="EMBL" id="MEL4305361.1"/>
    </source>
</evidence>
<dbReference type="InterPro" id="IPR016540">
    <property type="entry name" value="UCP008459"/>
</dbReference>
<dbReference type="Pfam" id="PF21631">
    <property type="entry name" value="A9CJY8-like_N"/>
    <property type="match status" value="1"/>
</dbReference>
<evidence type="ECO:0000259" key="2">
    <source>
        <dbReference type="Pfam" id="PF21631"/>
    </source>
</evidence>
<keyword evidence="4" id="KW-1185">Reference proteome</keyword>
<organism evidence="3 4">
    <name type="scientific">Methanococcoides cohabitans</name>
    <dbReference type="NCBI Taxonomy" id="3136559"/>
    <lineage>
        <taxon>Archaea</taxon>
        <taxon>Methanobacteriati</taxon>
        <taxon>Methanobacteriota</taxon>
        <taxon>Stenosarchaea group</taxon>
        <taxon>Methanomicrobia</taxon>
        <taxon>Methanosarcinales</taxon>
        <taxon>Methanosarcinaceae</taxon>
        <taxon>Methanococcoides</taxon>
    </lineage>
</organism>
<protein>
    <submittedName>
        <fullName evidence="3">ACT domain-containing protein</fullName>
    </submittedName>
</protein>
<dbReference type="InterPro" id="IPR027795">
    <property type="entry name" value="CASTOR_ACT_dom"/>
</dbReference>
<dbReference type="Pfam" id="PF13840">
    <property type="entry name" value="ACT_7"/>
    <property type="match status" value="1"/>
</dbReference>
<dbReference type="PANTHER" id="PTHR31131:SF6">
    <property type="entry name" value="CASTOR ACT DOMAIN-CONTAINING PROTEIN"/>
    <property type="match status" value="1"/>
</dbReference>
<dbReference type="InterPro" id="IPR049447">
    <property type="entry name" value="A9CJY8-like_N"/>
</dbReference>
<feature type="domain" description="CASTOR ACT" evidence="1">
    <location>
        <begin position="77"/>
        <end position="138"/>
    </location>
</feature>
<dbReference type="PIRSF" id="PIRSF008459">
    <property type="entry name" value="UCP008459"/>
    <property type="match status" value="1"/>
</dbReference>
<dbReference type="InterPro" id="IPR051719">
    <property type="entry name" value="CASTOR_mTORC1"/>
</dbReference>
<comment type="caution">
    <text evidence="3">The sequence shown here is derived from an EMBL/GenBank/DDBJ whole genome shotgun (WGS) entry which is preliminary data.</text>
</comment>
<dbReference type="InterPro" id="IPR045865">
    <property type="entry name" value="ACT-like_dom_sf"/>
</dbReference>
<evidence type="ECO:0000259" key="1">
    <source>
        <dbReference type="Pfam" id="PF13840"/>
    </source>
</evidence>
<sequence>MKIILVTCDKNDSDLIQMKNNILNLTLLKNKFGVCRLEGDNSIPEWADSNEICSITRTAEELSIVCPEENIPSGIICEKDWKCLKVEGPLDFSLIGILARISNLLAEEKISIFVISTYNTDYILVREADVKATIEKLSANGYMVSDEKEN</sequence>
<dbReference type="PANTHER" id="PTHR31131">
    <property type="entry name" value="CHROMOSOME 1, WHOLE GENOME SHOTGUN SEQUENCE"/>
    <property type="match status" value="1"/>
</dbReference>
<feature type="domain" description="A9CJY8-like N-terminal" evidence="2">
    <location>
        <begin position="31"/>
        <end position="73"/>
    </location>
</feature>
<dbReference type="SUPFAM" id="SSF55021">
    <property type="entry name" value="ACT-like"/>
    <property type="match status" value="2"/>
</dbReference>